<organism evidence="9 10">
    <name type="scientific">Blautia pseudococcoides</name>
    <dbReference type="NCBI Taxonomy" id="1796616"/>
    <lineage>
        <taxon>Bacteria</taxon>
        <taxon>Bacillati</taxon>
        <taxon>Bacillota</taxon>
        <taxon>Clostridia</taxon>
        <taxon>Lachnospirales</taxon>
        <taxon>Lachnospiraceae</taxon>
        <taxon>Blautia</taxon>
    </lineage>
</organism>
<dbReference type="STRING" id="1796616.A4V09_03240"/>
<comment type="subcellular location">
    <subcellularLocation>
        <location evidence="1 7">Cell membrane</location>
        <topology evidence="1 7">Multi-pass membrane protein</topology>
    </subcellularLocation>
</comment>
<dbReference type="InterPro" id="IPR050901">
    <property type="entry name" value="BP-dep_ABC_trans_perm"/>
</dbReference>
<dbReference type="PANTHER" id="PTHR32243:SF24">
    <property type="entry name" value="DIACETYLCHITOBIOSE UPTAKE SYSTEM PERMEASE PROTEIN NGCG"/>
    <property type="match status" value="1"/>
</dbReference>
<dbReference type="Pfam" id="PF00528">
    <property type="entry name" value="BPD_transp_1"/>
    <property type="match status" value="1"/>
</dbReference>
<dbReference type="Gene3D" id="1.10.3720.10">
    <property type="entry name" value="MetI-like"/>
    <property type="match status" value="1"/>
</dbReference>
<keyword evidence="3" id="KW-1003">Cell membrane</keyword>
<sequence length="279" mass="32248">MKVKKEGMGWIILRNLLILMGLFLILFPLYLVVINSFKTLEEAGKDFFALPSGLNLHNFKELFQNNNYWVFAKNSLIISAVSVGLILILVPSVSYAIARNFNRKYYKGVYYYLLMGLFIPSQVIMLPVTKLMTNLNMLNRQGLILLYAAYSLTQGVFLFVNYIRGLPFEIEESAYMDGCNVFQTYVRIVLPLVKPMLATLLIMDLLWIWNDFMLPLLILNRSKEIWTLPLFQYNFKTEYSFNYTMAFTAYLMSMLPMLIVYCMGQKHIIKGLTAGSVKG</sequence>
<dbReference type="PROSITE" id="PS50928">
    <property type="entry name" value="ABC_TM1"/>
    <property type="match status" value="1"/>
</dbReference>
<evidence type="ECO:0000256" key="2">
    <source>
        <dbReference type="ARBA" id="ARBA00022448"/>
    </source>
</evidence>
<keyword evidence="6 7" id="KW-0472">Membrane</keyword>
<proteinExistence type="inferred from homology"/>
<evidence type="ECO:0000313" key="10">
    <source>
        <dbReference type="Proteomes" id="UP000092574"/>
    </source>
</evidence>
<evidence type="ECO:0000256" key="4">
    <source>
        <dbReference type="ARBA" id="ARBA00022692"/>
    </source>
</evidence>
<dbReference type="AlphaFoldDB" id="A0A1C7I5I1"/>
<evidence type="ECO:0000256" key="1">
    <source>
        <dbReference type="ARBA" id="ARBA00004651"/>
    </source>
</evidence>
<feature type="transmembrane region" description="Helical" evidence="7">
    <location>
        <begin position="76"/>
        <end position="97"/>
    </location>
</feature>
<dbReference type="InterPro" id="IPR000515">
    <property type="entry name" value="MetI-like"/>
</dbReference>
<evidence type="ECO:0000256" key="7">
    <source>
        <dbReference type="RuleBase" id="RU363032"/>
    </source>
</evidence>
<dbReference type="CDD" id="cd06261">
    <property type="entry name" value="TM_PBP2"/>
    <property type="match status" value="1"/>
</dbReference>
<dbReference type="KEGG" id="byl:A4V09_03240"/>
<evidence type="ECO:0000256" key="5">
    <source>
        <dbReference type="ARBA" id="ARBA00022989"/>
    </source>
</evidence>
<reference evidence="9" key="1">
    <citation type="submission" date="2017-04" db="EMBL/GenBank/DDBJ databases">
        <title>Complete Genome Sequences of Twelve Strains of a Stable Defined Moderately Diverse Mouse Microbiota 2 (sDMDMm2).</title>
        <authorList>
            <person name="Uchimura Y."/>
            <person name="Wyss M."/>
            <person name="Brugiroux S."/>
            <person name="Limenitakis J.P."/>
            <person name="Stecher B."/>
            <person name="McCoy K.D."/>
            <person name="Macpherson A.J."/>
        </authorList>
    </citation>
    <scope>NUCLEOTIDE SEQUENCE</scope>
    <source>
        <strain evidence="9">YL58</strain>
    </source>
</reference>
<feature type="transmembrane region" description="Helical" evidence="7">
    <location>
        <begin position="109"/>
        <end position="132"/>
    </location>
</feature>
<keyword evidence="4 7" id="KW-0812">Transmembrane</keyword>
<comment type="similarity">
    <text evidence="7">Belongs to the binding-protein-dependent transport system permease family.</text>
</comment>
<gene>
    <name evidence="9" type="ORF">A4V09_03240</name>
</gene>
<feature type="transmembrane region" description="Helical" evidence="7">
    <location>
        <begin position="184"/>
        <end position="209"/>
    </location>
</feature>
<keyword evidence="2 7" id="KW-0813">Transport</keyword>
<feature type="domain" description="ABC transmembrane type-1" evidence="8">
    <location>
        <begin position="72"/>
        <end position="264"/>
    </location>
</feature>
<feature type="transmembrane region" description="Helical" evidence="7">
    <location>
        <begin position="12"/>
        <end position="33"/>
    </location>
</feature>
<dbReference type="SUPFAM" id="SSF161098">
    <property type="entry name" value="MetI-like"/>
    <property type="match status" value="1"/>
</dbReference>
<protein>
    <submittedName>
        <fullName evidence="9">Sugar ABC transporter permease</fullName>
    </submittedName>
</protein>
<dbReference type="GO" id="GO:0005886">
    <property type="term" value="C:plasma membrane"/>
    <property type="evidence" value="ECO:0007669"/>
    <property type="project" value="UniProtKB-SubCell"/>
</dbReference>
<dbReference type="RefSeq" id="WP_065541085.1">
    <property type="nucleotide sequence ID" value="NZ_CP015405.2"/>
</dbReference>
<feature type="transmembrane region" description="Helical" evidence="7">
    <location>
        <begin position="144"/>
        <end position="163"/>
    </location>
</feature>
<dbReference type="PANTHER" id="PTHR32243">
    <property type="entry name" value="MALTOSE TRANSPORT SYSTEM PERMEASE-RELATED"/>
    <property type="match status" value="1"/>
</dbReference>
<accession>A0A1C7I5I1</accession>
<feature type="transmembrane region" description="Helical" evidence="7">
    <location>
        <begin position="243"/>
        <end position="263"/>
    </location>
</feature>
<name>A0A1C7I5I1_9FIRM</name>
<dbReference type="OrthoDB" id="156617at2"/>
<dbReference type="InterPro" id="IPR035906">
    <property type="entry name" value="MetI-like_sf"/>
</dbReference>
<evidence type="ECO:0000259" key="8">
    <source>
        <dbReference type="PROSITE" id="PS50928"/>
    </source>
</evidence>
<keyword evidence="5 7" id="KW-1133">Transmembrane helix</keyword>
<dbReference type="EMBL" id="CP015405">
    <property type="protein sequence ID" value="ANU74861.1"/>
    <property type="molecule type" value="Genomic_DNA"/>
</dbReference>
<evidence type="ECO:0000256" key="6">
    <source>
        <dbReference type="ARBA" id="ARBA00023136"/>
    </source>
</evidence>
<evidence type="ECO:0000256" key="3">
    <source>
        <dbReference type="ARBA" id="ARBA00022475"/>
    </source>
</evidence>
<dbReference type="Proteomes" id="UP000092574">
    <property type="component" value="Chromosome"/>
</dbReference>
<keyword evidence="10" id="KW-1185">Reference proteome</keyword>
<evidence type="ECO:0000313" key="9">
    <source>
        <dbReference type="EMBL" id="ANU74861.1"/>
    </source>
</evidence>
<dbReference type="GO" id="GO:0055085">
    <property type="term" value="P:transmembrane transport"/>
    <property type="evidence" value="ECO:0007669"/>
    <property type="project" value="InterPro"/>
</dbReference>